<accession>A0A380FLI7</accession>
<gene>
    <name evidence="3" type="ORF">NCTC12195_04014</name>
</gene>
<dbReference type="InterPro" id="IPR000766">
    <property type="entry name" value="GalP_uridyl_Trfase_II"/>
</dbReference>
<organism evidence="3 4">
    <name type="scientific">Staphylococcus gallinarum</name>
    <dbReference type="NCBI Taxonomy" id="1293"/>
    <lineage>
        <taxon>Bacteria</taxon>
        <taxon>Bacillati</taxon>
        <taxon>Bacillota</taxon>
        <taxon>Bacilli</taxon>
        <taxon>Bacillales</taxon>
        <taxon>Staphylococcaceae</taxon>
        <taxon>Staphylococcus</taxon>
    </lineage>
</organism>
<dbReference type="GO" id="GO:0008108">
    <property type="term" value="F:UDP-glucose:hexose-1-phosphate uridylyltransferase activity"/>
    <property type="evidence" value="ECO:0007669"/>
    <property type="project" value="UniProtKB-EC"/>
</dbReference>
<dbReference type="EC" id="2.7.7.12" evidence="3"/>
<dbReference type="GO" id="GO:0006012">
    <property type="term" value="P:galactose metabolic process"/>
    <property type="evidence" value="ECO:0007669"/>
    <property type="project" value="InterPro"/>
</dbReference>
<dbReference type="PANTHER" id="PTHR39191">
    <property type="entry name" value="GALACTOSE-1-PHOSPHATE URIDYLYLTRANSFERASE"/>
    <property type="match status" value="1"/>
</dbReference>
<evidence type="ECO:0000256" key="1">
    <source>
        <dbReference type="ARBA" id="ARBA00001107"/>
    </source>
</evidence>
<dbReference type="PANTHER" id="PTHR39191:SF1">
    <property type="entry name" value="DUF4922 DOMAIN-CONTAINING PROTEIN"/>
    <property type="match status" value="1"/>
</dbReference>
<keyword evidence="3" id="KW-0808">Transferase</keyword>
<name>A0A380FLI7_STAGA</name>
<comment type="pathway">
    <text evidence="2">Carbohydrate metabolism; galactose metabolism.</text>
</comment>
<comment type="catalytic activity">
    <reaction evidence="1">
        <text>alpha-D-galactose 1-phosphate + UDP-alpha-D-glucose = alpha-D-glucose 1-phosphate + UDP-alpha-D-galactose</text>
        <dbReference type="Rhea" id="RHEA:13989"/>
        <dbReference type="ChEBI" id="CHEBI:58336"/>
        <dbReference type="ChEBI" id="CHEBI:58601"/>
        <dbReference type="ChEBI" id="CHEBI:58885"/>
        <dbReference type="ChEBI" id="CHEBI:66914"/>
        <dbReference type="EC" id="2.7.7.12"/>
    </reaction>
</comment>
<dbReference type="AlphaFoldDB" id="A0A380FLI7"/>
<reference evidence="3 4" key="1">
    <citation type="submission" date="2018-06" db="EMBL/GenBank/DDBJ databases">
        <authorList>
            <consortium name="Pathogen Informatics"/>
            <person name="Doyle S."/>
        </authorList>
    </citation>
    <scope>NUCLEOTIDE SEQUENCE [LARGE SCALE GENOMIC DNA]</scope>
    <source>
        <strain evidence="3 4">NCTC12195</strain>
    </source>
</reference>
<evidence type="ECO:0000313" key="4">
    <source>
        <dbReference type="Proteomes" id="UP000255277"/>
    </source>
</evidence>
<dbReference type="Proteomes" id="UP000255277">
    <property type="component" value="Unassembled WGS sequence"/>
</dbReference>
<dbReference type="GO" id="GO:0005737">
    <property type="term" value="C:cytoplasm"/>
    <property type="evidence" value="ECO:0007669"/>
    <property type="project" value="InterPro"/>
</dbReference>
<sequence>MKEELQHVKAYLLGDNYIDLGIHQSWADTMKANYSINKSNVDEIVDKEVGYKFKRVLEDAGVFKQTEVGQNAFMRFIHTLESTQ</sequence>
<keyword evidence="3" id="KW-0548">Nucleotidyltransferase</keyword>
<evidence type="ECO:0000256" key="2">
    <source>
        <dbReference type="ARBA" id="ARBA00004947"/>
    </source>
</evidence>
<dbReference type="EMBL" id="UHDK01000001">
    <property type="protein sequence ID" value="SUM34489.1"/>
    <property type="molecule type" value="Genomic_DNA"/>
</dbReference>
<protein>
    <submittedName>
        <fullName evidence="3">Galactose-1-phosphate uridylyltransferase</fullName>
        <ecNumber evidence="3">2.7.7.12</ecNumber>
    </submittedName>
</protein>
<evidence type="ECO:0000313" key="3">
    <source>
        <dbReference type="EMBL" id="SUM34489.1"/>
    </source>
</evidence>
<proteinExistence type="predicted"/>